<evidence type="ECO:0000313" key="2">
    <source>
        <dbReference type="EMBL" id="KAK5630989.1"/>
    </source>
</evidence>
<dbReference type="Proteomes" id="UP001305414">
    <property type="component" value="Unassembled WGS sequence"/>
</dbReference>
<dbReference type="EMBL" id="JAWHQM010000018">
    <property type="protein sequence ID" value="KAK5630989.1"/>
    <property type="molecule type" value="Genomic_DNA"/>
</dbReference>
<proteinExistence type="predicted"/>
<gene>
    <name evidence="2" type="ORF">RRF57_006704</name>
</gene>
<comment type="caution">
    <text evidence="2">The sequence shown here is derived from an EMBL/GenBank/DDBJ whole genome shotgun (WGS) entry which is preliminary data.</text>
</comment>
<name>A0AAN7USZ3_9PEZI</name>
<sequence>MPEQTRNPGLIARLFQKTPLQTSHQQQERSNQKAKDKVTRLWNKSNPSTKVLLMRWKPATPRKS</sequence>
<accession>A0AAN7USZ3</accession>
<reference evidence="2 3" key="1">
    <citation type="submission" date="2023-10" db="EMBL/GenBank/DDBJ databases">
        <title>Draft genome sequence of Xylaria bambusicola isolate GMP-LS, the root and basal stem rot pathogen of sugarcane in Indonesia.</title>
        <authorList>
            <person name="Selvaraj P."/>
            <person name="Muralishankar V."/>
            <person name="Muruganantham S."/>
            <person name="Sp S."/>
            <person name="Haryani S."/>
            <person name="Lau K.J.X."/>
            <person name="Naqvi N.I."/>
        </authorList>
    </citation>
    <scope>NUCLEOTIDE SEQUENCE [LARGE SCALE GENOMIC DNA]</scope>
    <source>
        <strain evidence="2">GMP-LS</strain>
    </source>
</reference>
<keyword evidence="3" id="KW-1185">Reference proteome</keyword>
<feature type="region of interest" description="Disordered" evidence="1">
    <location>
        <begin position="1"/>
        <end position="38"/>
    </location>
</feature>
<feature type="compositionally biased region" description="Basic and acidic residues" evidence="1">
    <location>
        <begin position="26"/>
        <end position="38"/>
    </location>
</feature>
<evidence type="ECO:0000313" key="3">
    <source>
        <dbReference type="Proteomes" id="UP001305414"/>
    </source>
</evidence>
<protein>
    <submittedName>
        <fullName evidence="2">Uncharacterized protein</fullName>
    </submittedName>
</protein>
<organism evidence="2 3">
    <name type="scientific">Xylaria bambusicola</name>
    <dbReference type="NCBI Taxonomy" id="326684"/>
    <lineage>
        <taxon>Eukaryota</taxon>
        <taxon>Fungi</taxon>
        <taxon>Dikarya</taxon>
        <taxon>Ascomycota</taxon>
        <taxon>Pezizomycotina</taxon>
        <taxon>Sordariomycetes</taxon>
        <taxon>Xylariomycetidae</taxon>
        <taxon>Xylariales</taxon>
        <taxon>Xylariaceae</taxon>
        <taxon>Xylaria</taxon>
    </lineage>
</organism>
<dbReference type="AlphaFoldDB" id="A0AAN7USZ3"/>
<evidence type="ECO:0000256" key="1">
    <source>
        <dbReference type="SAM" id="MobiDB-lite"/>
    </source>
</evidence>